<dbReference type="GO" id="GO:0046464">
    <property type="term" value="P:acylglycerol catabolic process"/>
    <property type="evidence" value="ECO:0007669"/>
    <property type="project" value="TreeGrafter"/>
</dbReference>
<feature type="domain" description="AB hydrolase-1" evidence="1">
    <location>
        <begin position="64"/>
        <end position="294"/>
    </location>
</feature>
<dbReference type="Gene3D" id="3.40.50.1820">
    <property type="entry name" value="alpha/beta hydrolase"/>
    <property type="match status" value="1"/>
</dbReference>
<dbReference type="InterPro" id="IPR000073">
    <property type="entry name" value="AB_hydrolase_1"/>
</dbReference>
<dbReference type="OrthoDB" id="9805423at2"/>
<dbReference type="PANTHER" id="PTHR43798:SF33">
    <property type="entry name" value="HYDROLASE, PUTATIVE (AFU_ORTHOLOGUE AFUA_2G14860)-RELATED"/>
    <property type="match status" value="1"/>
</dbReference>
<dbReference type="InterPro" id="IPR000639">
    <property type="entry name" value="Epox_hydrolase-like"/>
</dbReference>
<dbReference type="Proteomes" id="UP000297453">
    <property type="component" value="Unassembled WGS sequence"/>
</dbReference>
<dbReference type="GO" id="GO:0016020">
    <property type="term" value="C:membrane"/>
    <property type="evidence" value="ECO:0007669"/>
    <property type="project" value="TreeGrafter"/>
</dbReference>
<dbReference type="PRINTS" id="PR00412">
    <property type="entry name" value="EPOXHYDRLASE"/>
</dbReference>
<reference evidence="2" key="1">
    <citation type="journal article" date="2019" name="PLoS Negl. Trop. Dis.">
        <title>Revisiting the worldwide diversity of Leptospira species in the environment.</title>
        <authorList>
            <person name="Vincent A.T."/>
            <person name="Schiettekatte O."/>
            <person name="Bourhy P."/>
            <person name="Veyrier F.J."/>
            <person name="Picardeau M."/>
        </authorList>
    </citation>
    <scope>NUCLEOTIDE SEQUENCE [LARGE SCALE GENOMIC DNA]</scope>
    <source>
        <strain evidence="2">SSS9</strain>
    </source>
</reference>
<dbReference type="InterPro" id="IPR050266">
    <property type="entry name" value="AB_hydrolase_sf"/>
</dbReference>
<name>A0A4R9G5Q6_9LEPT</name>
<evidence type="ECO:0000259" key="1">
    <source>
        <dbReference type="Pfam" id="PF00561"/>
    </source>
</evidence>
<evidence type="ECO:0000313" key="2">
    <source>
        <dbReference type="EMBL" id="TGK06882.1"/>
    </source>
</evidence>
<protein>
    <submittedName>
        <fullName evidence="2">Alpha/beta hydrolase</fullName>
    </submittedName>
</protein>
<dbReference type="Pfam" id="PF00561">
    <property type="entry name" value="Abhydrolase_1"/>
    <property type="match status" value="1"/>
</dbReference>
<evidence type="ECO:0000313" key="3">
    <source>
        <dbReference type="Proteomes" id="UP000297453"/>
    </source>
</evidence>
<comment type="caution">
    <text evidence="2">The sequence shown here is derived from an EMBL/GenBank/DDBJ whole genome shotgun (WGS) entry which is preliminary data.</text>
</comment>
<keyword evidence="2" id="KW-0378">Hydrolase</keyword>
<organism evidence="2 3">
    <name type="scientific">Leptospira semungkisensis</name>
    <dbReference type="NCBI Taxonomy" id="2484985"/>
    <lineage>
        <taxon>Bacteria</taxon>
        <taxon>Pseudomonadati</taxon>
        <taxon>Spirochaetota</taxon>
        <taxon>Spirochaetia</taxon>
        <taxon>Leptospirales</taxon>
        <taxon>Leptospiraceae</taxon>
        <taxon>Leptospira</taxon>
    </lineage>
</organism>
<sequence>MRKKLLLSGIVLLLILLSVLPFARSKEKVELSDSVRAGAESGNYIQLSQGLTHYELSGPEKGKLVVLVHGFSTPYFIWDPVQKLLVSQGYKVLRFDLYGRGYSDRPDITYDIDLFRSQIQDLLNSLHIDEPFDIMGLSMGGPIVASYVAKNPENVKKVVLLDPFTAKAGIFPLTVPFLGEYLNTVIFLPTLPKGIAGDFVNPSKVPKGWVERYETQMSFYGFGKAILSTLRNLISKDPRPHFEGLASANKRVLVFWGDQDHTTPLETGAYVKDLLKSEFVLVKDCGHLPHIEQPEQVLPVISNFLSK</sequence>
<keyword evidence="3" id="KW-1185">Reference proteome</keyword>
<accession>A0A4R9G5Q6</accession>
<gene>
    <name evidence="2" type="ORF">EHO59_01800</name>
</gene>
<proteinExistence type="predicted"/>
<dbReference type="EMBL" id="RQEP01000005">
    <property type="protein sequence ID" value="TGK06882.1"/>
    <property type="molecule type" value="Genomic_DNA"/>
</dbReference>
<dbReference type="PANTHER" id="PTHR43798">
    <property type="entry name" value="MONOACYLGLYCEROL LIPASE"/>
    <property type="match status" value="1"/>
</dbReference>
<dbReference type="AlphaFoldDB" id="A0A4R9G5Q6"/>
<dbReference type="PRINTS" id="PR00111">
    <property type="entry name" value="ABHYDROLASE"/>
</dbReference>
<dbReference type="InterPro" id="IPR029058">
    <property type="entry name" value="AB_hydrolase_fold"/>
</dbReference>
<dbReference type="SUPFAM" id="SSF53474">
    <property type="entry name" value="alpha/beta-Hydrolases"/>
    <property type="match status" value="1"/>
</dbReference>
<dbReference type="RefSeq" id="WP_135584176.1">
    <property type="nucleotide sequence ID" value="NZ_RQEP01000005.1"/>
</dbReference>
<dbReference type="GO" id="GO:0047372">
    <property type="term" value="F:monoacylglycerol lipase activity"/>
    <property type="evidence" value="ECO:0007669"/>
    <property type="project" value="TreeGrafter"/>
</dbReference>